<dbReference type="CDD" id="cd01555">
    <property type="entry name" value="UdpNAET"/>
    <property type="match status" value="1"/>
</dbReference>
<comment type="caution">
    <text evidence="17">The sequence shown here is derived from an EMBL/GenBank/DDBJ whole genome shotgun (WGS) entry which is preliminary data.</text>
</comment>
<protein>
    <recommendedName>
        <fullName evidence="12">UDP-N-acetylglucosamine 1-carboxyvinyltransferase</fullName>
        <ecNumber evidence="11">2.5.1.7</ecNumber>
    </recommendedName>
    <alternativeName>
        <fullName evidence="13">Enoylpyruvate transferase</fullName>
    </alternativeName>
    <alternativeName>
        <fullName evidence="14">UDP-N-acetylglucosamine enolpyruvyl transferase</fullName>
    </alternativeName>
</protein>
<evidence type="ECO:0000256" key="8">
    <source>
        <dbReference type="ARBA" id="ARBA00023306"/>
    </source>
</evidence>
<dbReference type="EC" id="2.5.1.7" evidence="11"/>
<dbReference type="NCBIfam" id="NF006873">
    <property type="entry name" value="PRK09369.1"/>
    <property type="match status" value="1"/>
</dbReference>
<dbReference type="InterPro" id="IPR001986">
    <property type="entry name" value="Enolpyruvate_Tfrase_dom"/>
</dbReference>
<evidence type="ECO:0000313" key="17">
    <source>
        <dbReference type="EMBL" id="GAG86030.1"/>
    </source>
</evidence>
<comment type="pathway">
    <text evidence="2">Cell wall biogenesis; peptidoglycan biosynthesis.</text>
</comment>
<evidence type="ECO:0000256" key="15">
    <source>
        <dbReference type="ARBA" id="ARBA00047527"/>
    </source>
</evidence>
<evidence type="ECO:0000256" key="1">
    <source>
        <dbReference type="ARBA" id="ARBA00004496"/>
    </source>
</evidence>
<dbReference type="GO" id="GO:0019277">
    <property type="term" value="P:UDP-N-acetylgalactosamine biosynthetic process"/>
    <property type="evidence" value="ECO:0007669"/>
    <property type="project" value="InterPro"/>
</dbReference>
<evidence type="ECO:0000256" key="7">
    <source>
        <dbReference type="ARBA" id="ARBA00022984"/>
    </source>
</evidence>
<name>X1ATI2_9ZZZZ</name>
<gene>
    <name evidence="17" type="ORF">S01H4_30181</name>
</gene>
<evidence type="ECO:0000256" key="2">
    <source>
        <dbReference type="ARBA" id="ARBA00004752"/>
    </source>
</evidence>
<dbReference type="GO" id="GO:0051301">
    <property type="term" value="P:cell division"/>
    <property type="evidence" value="ECO:0007669"/>
    <property type="project" value="UniProtKB-KW"/>
</dbReference>
<accession>X1ATI2</accession>
<dbReference type="GO" id="GO:0008760">
    <property type="term" value="F:UDP-N-acetylglucosamine 1-carboxyvinyltransferase activity"/>
    <property type="evidence" value="ECO:0007669"/>
    <property type="project" value="UniProtKB-EC"/>
</dbReference>
<evidence type="ECO:0000256" key="5">
    <source>
        <dbReference type="ARBA" id="ARBA00022679"/>
    </source>
</evidence>
<keyword evidence="6" id="KW-0133">Cell shape</keyword>
<dbReference type="AlphaFoldDB" id="X1ATI2"/>
<sequence>MEGITTLHNAAKEPEVVDLANMLREMGARIKGAGTDIITITGVKELHPVRYGIIPDRIEAGTFLIAVAITKGKARIKGCNADHIEAILKKLLDIGMEIEKQGEDLVAIGHDDIKSVDIKTMPFPGFPTDMQAQFMSLMCIADGWSMIRETVFENRFMHVSELRRMGADIEINGGQALVRGKRDLSGAQVMATDLRASASLVLAGLAAKGRTEISRVYHLDRGYQDLDLKLSLLGSRIWREKY</sequence>
<evidence type="ECO:0000256" key="11">
    <source>
        <dbReference type="ARBA" id="ARBA00039108"/>
    </source>
</evidence>
<evidence type="ECO:0000256" key="12">
    <source>
        <dbReference type="ARBA" id="ARBA00039754"/>
    </source>
</evidence>
<keyword evidence="9" id="KW-0961">Cell wall biogenesis/degradation</keyword>
<dbReference type="GO" id="GO:0071555">
    <property type="term" value="P:cell wall organization"/>
    <property type="evidence" value="ECO:0007669"/>
    <property type="project" value="UniProtKB-KW"/>
</dbReference>
<evidence type="ECO:0000256" key="4">
    <source>
        <dbReference type="ARBA" id="ARBA00022618"/>
    </source>
</evidence>
<dbReference type="PANTHER" id="PTHR43783">
    <property type="entry name" value="UDP-N-ACETYLGLUCOSAMINE 1-CARBOXYVINYLTRANSFERASE"/>
    <property type="match status" value="1"/>
</dbReference>
<reference evidence="17" key="1">
    <citation type="journal article" date="2014" name="Front. Microbiol.">
        <title>High frequency of phylogenetically diverse reductive dehalogenase-homologous genes in deep subseafloor sedimentary metagenomes.</title>
        <authorList>
            <person name="Kawai M."/>
            <person name="Futagami T."/>
            <person name="Toyoda A."/>
            <person name="Takaki Y."/>
            <person name="Nishi S."/>
            <person name="Hori S."/>
            <person name="Arai W."/>
            <person name="Tsubouchi T."/>
            <person name="Morono Y."/>
            <person name="Uchiyama I."/>
            <person name="Ito T."/>
            <person name="Fujiyama A."/>
            <person name="Inagaki F."/>
            <person name="Takami H."/>
        </authorList>
    </citation>
    <scope>NUCLEOTIDE SEQUENCE</scope>
    <source>
        <strain evidence="17">Expedition CK06-06</strain>
    </source>
</reference>
<dbReference type="GO" id="GO:0009252">
    <property type="term" value="P:peptidoglycan biosynthetic process"/>
    <property type="evidence" value="ECO:0007669"/>
    <property type="project" value="UniProtKB-KW"/>
</dbReference>
<evidence type="ECO:0000256" key="6">
    <source>
        <dbReference type="ARBA" id="ARBA00022960"/>
    </source>
</evidence>
<organism evidence="17">
    <name type="scientific">marine sediment metagenome</name>
    <dbReference type="NCBI Taxonomy" id="412755"/>
    <lineage>
        <taxon>unclassified sequences</taxon>
        <taxon>metagenomes</taxon>
        <taxon>ecological metagenomes</taxon>
    </lineage>
</organism>
<proteinExistence type="inferred from homology"/>
<comment type="similarity">
    <text evidence="10">Belongs to the EPSP synthase family. MurA subfamily.</text>
</comment>
<keyword evidence="4" id="KW-0132">Cell division</keyword>
<keyword evidence="8" id="KW-0131">Cell cycle</keyword>
<evidence type="ECO:0000256" key="14">
    <source>
        <dbReference type="ARBA" id="ARBA00042842"/>
    </source>
</evidence>
<dbReference type="GO" id="GO:0008360">
    <property type="term" value="P:regulation of cell shape"/>
    <property type="evidence" value="ECO:0007669"/>
    <property type="project" value="UniProtKB-KW"/>
</dbReference>
<evidence type="ECO:0000256" key="3">
    <source>
        <dbReference type="ARBA" id="ARBA00022490"/>
    </source>
</evidence>
<dbReference type="SUPFAM" id="SSF55205">
    <property type="entry name" value="EPT/RTPC-like"/>
    <property type="match status" value="1"/>
</dbReference>
<feature type="domain" description="Enolpyruvate transferase" evidence="16">
    <location>
        <begin position="2"/>
        <end position="226"/>
    </location>
</feature>
<dbReference type="Gene3D" id="3.65.10.10">
    <property type="entry name" value="Enolpyruvate transferase domain"/>
    <property type="match status" value="2"/>
</dbReference>
<comment type="subcellular location">
    <subcellularLocation>
        <location evidence="1">Cytoplasm</location>
    </subcellularLocation>
</comment>
<evidence type="ECO:0000256" key="10">
    <source>
        <dbReference type="ARBA" id="ARBA00038367"/>
    </source>
</evidence>
<dbReference type="InterPro" id="IPR005750">
    <property type="entry name" value="UDP_GlcNAc_COvinyl_MurA"/>
</dbReference>
<evidence type="ECO:0000256" key="13">
    <source>
        <dbReference type="ARBA" id="ARBA00042443"/>
    </source>
</evidence>
<comment type="catalytic activity">
    <reaction evidence="15">
        <text>phosphoenolpyruvate + UDP-N-acetyl-alpha-D-glucosamine = UDP-N-acetyl-3-O-(1-carboxyvinyl)-alpha-D-glucosamine + phosphate</text>
        <dbReference type="Rhea" id="RHEA:18681"/>
        <dbReference type="ChEBI" id="CHEBI:43474"/>
        <dbReference type="ChEBI" id="CHEBI:57705"/>
        <dbReference type="ChEBI" id="CHEBI:58702"/>
        <dbReference type="ChEBI" id="CHEBI:68483"/>
        <dbReference type="EC" id="2.5.1.7"/>
    </reaction>
</comment>
<dbReference type="GO" id="GO:0005737">
    <property type="term" value="C:cytoplasm"/>
    <property type="evidence" value="ECO:0007669"/>
    <property type="project" value="UniProtKB-SubCell"/>
</dbReference>
<evidence type="ECO:0000256" key="9">
    <source>
        <dbReference type="ARBA" id="ARBA00023316"/>
    </source>
</evidence>
<dbReference type="InterPro" id="IPR036968">
    <property type="entry name" value="Enolpyruvate_Tfrase_sf"/>
</dbReference>
<keyword evidence="5" id="KW-0808">Transferase</keyword>
<keyword evidence="7" id="KW-0573">Peptidoglycan synthesis</keyword>
<dbReference type="InterPro" id="IPR050068">
    <property type="entry name" value="MurA_subfamily"/>
</dbReference>
<dbReference type="EMBL" id="BART01015556">
    <property type="protein sequence ID" value="GAG86030.1"/>
    <property type="molecule type" value="Genomic_DNA"/>
</dbReference>
<dbReference type="InterPro" id="IPR013792">
    <property type="entry name" value="RNA3'P_cycl/enolpyr_Trfase_a/b"/>
</dbReference>
<dbReference type="PANTHER" id="PTHR43783:SF1">
    <property type="entry name" value="UDP-N-ACETYLGLUCOSAMINE 1-CARBOXYVINYLTRANSFERASE"/>
    <property type="match status" value="1"/>
</dbReference>
<dbReference type="Pfam" id="PF00275">
    <property type="entry name" value="EPSP_synthase"/>
    <property type="match status" value="1"/>
</dbReference>
<evidence type="ECO:0000259" key="16">
    <source>
        <dbReference type="Pfam" id="PF00275"/>
    </source>
</evidence>
<keyword evidence="3" id="KW-0963">Cytoplasm</keyword>